<feature type="transmembrane region" description="Helical" evidence="1">
    <location>
        <begin position="37"/>
        <end position="58"/>
    </location>
</feature>
<reference evidence="2 3" key="1">
    <citation type="submission" date="2017-09" db="EMBL/GenBank/DDBJ databases">
        <title>Large-scale bioinformatics analysis of Bacillus genomes uncovers conserved roles of natural products in bacterial physiology.</title>
        <authorList>
            <consortium name="Agbiome Team Llc"/>
            <person name="Bleich R.M."/>
            <person name="Grubbs K.J."/>
            <person name="Santa Maria K.C."/>
            <person name="Allen S.E."/>
            <person name="Farag S."/>
            <person name="Shank E.A."/>
            <person name="Bowers A."/>
        </authorList>
    </citation>
    <scope>NUCLEOTIDE SEQUENCE [LARGE SCALE GENOMIC DNA]</scope>
    <source>
        <strain evidence="2 3">AFS089089</strain>
    </source>
</reference>
<comment type="caution">
    <text evidence="2">The sequence shown here is derived from an EMBL/GenBank/DDBJ whole genome shotgun (WGS) entry which is preliminary data.</text>
</comment>
<sequence>MGDLKGNNHYLIRFLYLLIAWCVAIKPIFLSSETSKVAFCSTLFLFFVPLTIDYLGMSVNTKLGVLLKNIGFYSTLLPIVVIICITFEGLEVDLSSKMMYGISFYVIWWVLLTWIALSFIDWIYFSYNPVEQKVSEEIVSDVREGLRYNIPNPMDSRIDYHERQYEAEIAASNEGGIER</sequence>
<feature type="transmembrane region" description="Helical" evidence="1">
    <location>
        <begin position="102"/>
        <end position="125"/>
    </location>
</feature>
<feature type="transmembrane region" description="Helical" evidence="1">
    <location>
        <begin position="12"/>
        <end position="30"/>
    </location>
</feature>
<organism evidence="2 3">
    <name type="scientific">Bacillus thuringiensis</name>
    <dbReference type="NCBI Taxonomy" id="1428"/>
    <lineage>
        <taxon>Bacteria</taxon>
        <taxon>Bacillati</taxon>
        <taxon>Bacillota</taxon>
        <taxon>Bacilli</taxon>
        <taxon>Bacillales</taxon>
        <taxon>Bacillaceae</taxon>
        <taxon>Bacillus</taxon>
        <taxon>Bacillus cereus group</taxon>
    </lineage>
</organism>
<accession>A0A9X6TH78</accession>
<dbReference type="RefSeq" id="WP_098837365.1">
    <property type="nucleotide sequence ID" value="NZ_NUJX01000032.1"/>
</dbReference>
<dbReference type="EMBL" id="NVNL01000092">
    <property type="protein sequence ID" value="PEA86144.1"/>
    <property type="molecule type" value="Genomic_DNA"/>
</dbReference>
<keyword evidence="1" id="KW-0472">Membrane</keyword>
<keyword evidence="1" id="KW-1133">Transmembrane helix</keyword>
<proteinExistence type="predicted"/>
<gene>
    <name evidence="2" type="ORF">CON71_31615</name>
</gene>
<name>A0A9X6TH78_BACTU</name>
<dbReference type="AlphaFoldDB" id="A0A9X6TH78"/>
<keyword evidence="1" id="KW-0812">Transmembrane</keyword>
<dbReference type="Proteomes" id="UP000220702">
    <property type="component" value="Unassembled WGS sequence"/>
</dbReference>
<evidence type="ECO:0000256" key="1">
    <source>
        <dbReference type="SAM" id="Phobius"/>
    </source>
</evidence>
<feature type="transmembrane region" description="Helical" evidence="1">
    <location>
        <begin position="70"/>
        <end position="90"/>
    </location>
</feature>
<protein>
    <submittedName>
        <fullName evidence="2">Uncharacterized protein</fullName>
    </submittedName>
</protein>
<evidence type="ECO:0000313" key="2">
    <source>
        <dbReference type="EMBL" id="PEA86144.1"/>
    </source>
</evidence>
<evidence type="ECO:0000313" key="3">
    <source>
        <dbReference type="Proteomes" id="UP000220702"/>
    </source>
</evidence>